<dbReference type="InterPro" id="IPR014327">
    <property type="entry name" value="RNA_pol_sigma70_bacteroid"/>
</dbReference>
<dbReference type="Pfam" id="PF08281">
    <property type="entry name" value="Sigma70_r4_2"/>
    <property type="match status" value="1"/>
</dbReference>
<evidence type="ECO:0000256" key="1">
    <source>
        <dbReference type="ARBA" id="ARBA00010641"/>
    </source>
</evidence>
<dbReference type="InterPro" id="IPR036388">
    <property type="entry name" value="WH-like_DNA-bd_sf"/>
</dbReference>
<reference evidence="6 7" key="1">
    <citation type="submission" date="2017-04" db="EMBL/GenBank/DDBJ databases">
        <authorList>
            <person name="Afonso C.L."/>
            <person name="Miller P.J."/>
            <person name="Scott M.A."/>
            <person name="Spackman E."/>
            <person name="Goraichik I."/>
            <person name="Dimitrov K.M."/>
            <person name="Suarez D.L."/>
            <person name="Swayne D.E."/>
        </authorList>
    </citation>
    <scope>NUCLEOTIDE SEQUENCE [LARGE SCALE GENOMIC DNA]</scope>
    <source>
        <strain evidence="6 7">DSM 19625</strain>
    </source>
</reference>
<dbReference type="SMART" id="SM00421">
    <property type="entry name" value="HTH_LUXR"/>
    <property type="match status" value="1"/>
</dbReference>
<dbReference type="InterPro" id="IPR000792">
    <property type="entry name" value="Tscrpt_reg_LuxR_C"/>
</dbReference>
<dbReference type="InterPro" id="IPR013324">
    <property type="entry name" value="RNA_pol_sigma_r3/r4-like"/>
</dbReference>
<gene>
    <name evidence="6" type="ORF">SAMN04488101_1173</name>
</gene>
<dbReference type="OrthoDB" id="659577at2"/>
<dbReference type="InterPro" id="IPR013325">
    <property type="entry name" value="RNA_pol_sigma_r2"/>
</dbReference>
<dbReference type="RefSeq" id="WP_084291626.1">
    <property type="nucleotide sequence ID" value="NZ_FWYB01000017.1"/>
</dbReference>
<evidence type="ECO:0000313" key="6">
    <source>
        <dbReference type="EMBL" id="SMD14002.1"/>
    </source>
</evidence>
<keyword evidence="7" id="KW-1185">Reference proteome</keyword>
<dbReference type="AlphaFoldDB" id="A0A1W2EWR3"/>
<dbReference type="Proteomes" id="UP000192678">
    <property type="component" value="Unassembled WGS sequence"/>
</dbReference>
<dbReference type="NCBIfam" id="TIGR02937">
    <property type="entry name" value="sigma70-ECF"/>
    <property type="match status" value="1"/>
</dbReference>
<dbReference type="SUPFAM" id="SSF88946">
    <property type="entry name" value="Sigma2 domain of RNA polymerase sigma factors"/>
    <property type="match status" value="1"/>
</dbReference>
<evidence type="ECO:0000259" key="5">
    <source>
        <dbReference type="SMART" id="SM00421"/>
    </source>
</evidence>
<evidence type="ECO:0000313" key="7">
    <source>
        <dbReference type="Proteomes" id="UP000192678"/>
    </source>
</evidence>
<keyword evidence="3" id="KW-0731">Sigma factor</keyword>
<sequence>MQRLFDSHDILRLRSGDEAAFRLVYDYFSEQVYRLAFRFLKNEEQSEDIVQEAFLSLWQSREKLDEHGNMWLYLYVITKRLCLNSIRDIHKSAELFEKLLVNIQQAHNHTEEAILVSDLERYTEVLVGGLPPQQQIVFDLSRTQGLSHHEIAQRLNISPSTVNNHLVQALKTLRTKLQYSDLTFLISIIFY</sequence>
<name>A0A1W2EWR3_9SPHI</name>
<dbReference type="InterPro" id="IPR007627">
    <property type="entry name" value="RNA_pol_sigma70_r2"/>
</dbReference>
<feature type="domain" description="HTH luxR-type" evidence="5">
    <location>
        <begin position="127"/>
        <end position="189"/>
    </location>
</feature>
<protein>
    <submittedName>
        <fullName evidence="6">RNA polymerase sigma-70 factor, ECF subfamily</fullName>
    </submittedName>
</protein>
<dbReference type="InterPro" id="IPR039425">
    <property type="entry name" value="RNA_pol_sigma-70-like"/>
</dbReference>
<comment type="similarity">
    <text evidence="1">Belongs to the sigma-70 factor family. ECF subfamily.</text>
</comment>
<evidence type="ECO:0000256" key="3">
    <source>
        <dbReference type="ARBA" id="ARBA00023082"/>
    </source>
</evidence>
<dbReference type="PANTHER" id="PTHR43133:SF46">
    <property type="entry name" value="RNA POLYMERASE SIGMA-70 FACTOR ECF SUBFAMILY"/>
    <property type="match status" value="1"/>
</dbReference>
<dbReference type="STRING" id="475255.SAMN04488101_1173"/>
<dbReference type="GO" id="GO:0003677">
    <property type="term" value="F:DNA binding"/>
    <property type="evidence" value="ECO:0007669"/>
    <property type="project" value="InterPro"/>
</dbReference>
<dbReference type="Gene3D" id="1.10.10.10">
    <property type="entry name" value="Winged helix-like DNA-binding domain superfamily/Winged helix DNA-binding domain"/>
    <property type="match status" value="1"/>
</dbReference>
<evidence type="ECO:0000256" key="4">
    <source>
        <dbReference type="ARBA" id="ARBA00023163"/>
    </source>
</evidence>
<dbReference type="EMBL" id="FWYB01000017">
    <property type="protein sequence ID" value="SMD14002.1"/>
    <property type="molecule type" value="Genomic_DNA"/>
</dbReference>
<dbReference type="NCBIfam" id="TIGR02985">
    <property type="entry name" value="Sig70_bacteroi1"/>
    <property type="match status" value="1"/>
</dbReference>
<proteinExistence type="inferred from homology"/>
<dbReference type="InterPro" id="IPR014284">
    <property type="entry name" value="RNA_pol_sigma-70_dom"/>
</dbReference>
<accession>A0A1W2EWR3</accession>
<dbReference type="Gene3D" id="1.10.1740.10">
    <property type="match status" value="1"/>
</dbReference>
<dbReference type="GO" id="GO:0006352">
    <property type="term" value="P:DNA-templated transcription initiation"/>
    <property type="evidence" value="ECO:0007669"/>
    <property type="project" value="InterPro"/>
</dbReference>
<organism evidence="6 7">
    <name type="scientific">Pedobacter nyackensis</name>
    <dbReference type="NCBI Taxonomy" id="475255"/>
    <lineage>
        <taxon>Bacteria</taxon>
        <taxon>Pseudomonadati</taxon>
        <taxon>Bacteroidota</taxon>
        <taxon>Sphingobacteriia</taxon>
        <taxon>Sphingobacteriales</taxon>
        <taxon>Sphingobacteriaceae</taxon>
        <taxon>Pedobacter</taxon>
    </lineage>
</organism>
<dbReference type="GO" id="GO:0016987">
    <property type="term" value="F:sigma factor activity"/>
    <property type="evidence" value="ECO:0007669"/>
    <property type="project" value="UniProtKB-KW"/>
</dbReference>
<dbReference type="SUPFAM" id="SSF88659">
    <property type="entry name" value="Sigma3 and sigma4 domains of RNA polymerase sigma factors"/>
    <property type="match status" value="1"/>
</dbReference>
<keyword evidence="4" id="KW-0804">Transcription</keyword>
<dbReference type="PANTHER" id="PTHR43133">
    <property type="entry name" value="RNA POLYMERASE ECF-TYPE SIGMA FACTO"/>
    <property type="match status" value="1"/>
</dbReference>
<dbReference type="Pfam" id="PF04542">
    <property type="entry name" value="Sigma70_r2"/>
    <property type="match status" value="1"/>
</dbReference>
<evidence type="ECO:0000256" key="2">
    <source>
        <dbReference type="ARBA" id="ARBA00023015"/>
    </source>
</evidence>
<keyword evidence="2" id="KW-0805">Transcription regulation</keyword>
<dbReference type="InterPro" id="IPR013249">
    <property type="entry name" value="RNA_pol_sigma70_r4_t2"/>
</dbReference>